<reference evidence="2 3" key="1">
    <citation type="journal article" date="2018" name="Int. J. Syst. Evol. Microbiol.">
        <title>Mesosutterella multiformis gen. nov., sp. nov., a member of the family Sutterellaceae and Sutterella megalosphaeroides sp. nov., isolated from human faeces.</title>
        <authorList>
            <person name="Sakamoto M."/>
            <person name="Ikeyama N."/>
            <person name="Kunihiro T."/>
            <person name="Iino T."/>
            <person name="Yuki M."/>
            <person name="Ohkuma M."/>
        </authorList>
    </citation>
    <scope>NUCLEOTIDE SEQUENCE [LARGE SCALE GENOMIC DNA]</scope>
    <source>
        <strain evidence="2 3">6FBBBH3</strain>
    </source>
</reference>
<dbReference type="RefSeq" id="WP_123957676.1">
    <property type="nucleotide sequence ID" value="NZ_AP018786.1"/>
</dbReference>
<sequence length="358" mass="39054">MPPKDPTAKERKARFLAEQERLGRRRTDLWLTPEERIALQEALVHIRAEALAGADVNEESARHMPTAEAAEPAPAAEPSAAPACASIPSTSAPTELVHSAYDPRVDLEQSRPGAVRRHLFPLLLIFDDPADENVRCLALENFGSVPVAVGLLNAYAAWTTSTELLLYSRTKAVKTELRRWDVTKDLTTIASLTVAAGMPAEVDFCEEERAALCDPAALLHAPFRARAFMMSKNDAGLADAARCSLAIRVSEDFRTSIFVPEGVRGTEADPALHWGFEWFGTAHLDKKTLPASALLWSRVFYGALVRAGVRLASPMPSLFGARAAFASKTKILRPLSSTDRVVLDPLEGLAYRNGMLMI</sequence>
<dbReference type="KEGG" id="sutt:SUTMEG_14750"/>
<keyword evidence="3" id="KW-1185">Reference proteome</keyword>
<dbReference type="EMBL" id="AP018786">
    <property type="protein sequence ID" value="BBF23584.1"/>
    <property type="molecule type" value="Genomic_DNA"/>
</dbReference>
<evidence type="ECO:0000313" key="3">
    <source>
        <dbReference type="Proteomes" id="UP000271003"/>
    </source>
</evidence>
<evidence type="ECO:0000256" key="1">
    <source>
        <dbReference type="SAM" id="MobiDB-lite"/>
    </source>
</evidence>
<protein>
    <submittedName>
        <fullName evidence="2">Uncharacterized protein</fullName>
    </submittedName>
</protein>
<dbReference type="Proteomes" id="UP000271003">
    <property type="component" value="Chromosome"/>
</dbReference>
<gene>
    <name evidence="2" type="ORF">SUTMEG_14750</name>
</gene>
<feature type="region of interest" description="Disordered" evidence="1">
    <location>
        <begin position="57"/>
        <end position="88"/>
    </location>
</feature>
<organism evidence="2 3">
    <name type="scientific">Sutterella megalosphaeroides</name>
    <dbReference type="NCBI Taxonomy" id="2494234"/>
    <lineage>
        <taxon>Bacteria</taxon>
        <taxon>Pseudomonadati</taxon>
        <taxon>Pseudomonadota</taxon>
        <taxon>Betaproteobacteria</taxon>
        <taxon>Burkholderiales</taxon>
        <taxon>Sutterellaceae</taxon>
        <taxon>Sutterella</taxon>
    </lineage>
</organism>
<proteinExistence type="predicted"/>
<dbReference type="AlphaFoldDB" id="A0A2Z6IB11"/>
<feature type="compositionally biased region" description="Low complexity" evidence="1">
    <location>
        <begin position="66"/>
        <end position="88"/>
    </location>
</feature>
<accession>A0A2Z6IB11</accession>
<name>A0A2Z6IB11_9BURK</name>
<evidence type="ECO:0000313" key="2">
    <source>
        <dbReference type="EMBL" id="BBF23584.1"/>
    </source>
</evidence>